<proteinExistence type="predicted"/>
<keyword evidence="1" id="KW-1133">Transmembrane helix</keyword>
<evidence type="ECO:0008006" key="4">
    <source>
        <dbReference type="Google" id="ProtNLM"/>
    </source>
</evidence>
<organism evidence="2 3">
    <name type="scientific">Lachnospira pectinoschiza</name>
    <dbReference type="NCBI Taxonomy" id="28052"/>
    <lineage>
        <taxon>Bacteria</taxon>
        <taxon>Bacillati</taxon>
        <taxon>Bacillota</taxon>
        <taxon>Clostridia</taxon>
        <taxon>Lachnospirales</taxon>
        <taxon>Lachnospiraceae</taxon>
        <taxon>Lachnospira</taxon>
    </lineage>
</organism>
<protein>
    <recommendedName>
        <fullName evidence="4">Inner membrane protein ybaN</fullName>
    </recommendedName>
</protein>
<feature type="transmembrane region" description="Helical" evidence="1">
    <location>
        <begin position="98"/>
        <end position="117"/>
    </location>
</feature>
<dbReference type="AlphaFoldDB" id="A0A1G9VQH1"/>
<dbReference type="GO" id="GO:0005886">
    <property type="term" value="C:plasma membrane"/>
    <property type="evidence" value="ECO:0007669"/>
    <property type="project" value="TreeGrafter"/>
</dbReference>
<feature type="transmembrane region" description="Helical" evidence="1">
    <location>
        <begin position="75"/>
        <end position="92"/>
    </location>
</feature>
<evidence type="ECO:0000313" key="3">
    <source>
        <dbReference type="Proteomes" id="UP000187651"/>
    </source>
</evidence>
<dbReference type="InterPro" id="IPR007401">
    <property type="entry name" value="DUF454"/>
</dbReference>
<sequence length="122" mass="14062">MKKAFWIILGSLCLFFGTVGIALPILPTVPFYLATLFCFAKGSDRLHDWFIHTSLYKKHLEEFVKEKGMTMTAKIKMVFIVTLLMGFGFFMMDKVLVGRVVLALVWLAHLYMVFFIIKTLKS</sequence>
<dbReference type="PIRSF" id="PIRSF016789">
    <property type="entry name" value="DUF454"/>
    <property type="match status" value="1"/>
</dbReference>
<dbReference type="OrthoDB" id="5690292at2"/>
<keyword evidence="1" id="KW-0472">Membrane</keyword>
<dbReference type="Pfam" id="PF04304">
    <property type="entry name" value="DUF454"/>
    <property type="match status" value="1"/>
</dbReference>
<gene>
    <name evidence="2" type="ORF">SAMN05216544_1042</name>
</gene>
<keyword evidence="1" id="KW-0812">Transmembrane</keyword>
<dbReference type="RefSeq" id="WP_074521238.1">
    <property type="nucleotide sequence ID" value="NZ_FNHZ01000002.1"/>
</dbReference>
<evidence type="ECO:0000256" key="1">
    <source>
        <dbReference type="SAM" id="Phobius"/>
    </source>
</evidence>
<accession>A0A1G9VQH1</accession>
<feature type="transmembrane region" description="Helical" evidence="1">
    <location>
        <begin position="6"/>
        <end position="39"/>
    </location>
</feature>
<dbReference type="EMBL" id="FNHZ01000002">
    <property type="protein sequence ID" value="SDM74380.1"/>
    <property type="molecule type" value="Genomic_DNA"/>
</dbReference>
<dbReference type="PANTHER" id="PTHR35813">
    <property type="entry name" value="INNER MEMBRANE PROTEIN YBAN"/>
    <property type="match status" value="1"/>
</dbReference>
<dbReference type="Proteomes" id="UP000187651">
    <property type="component" value="Unassembled WGS sequence"/>
</dbReference>
<reference evidence="3" key="1">
    <citation type="submission" date="2016-10" db="EMBL/GenBank/DDBJ databases">
        <authorList>
            <person name="Varghese N."/>
            <person name="Submissions S."/>
        </authorList>
    </citation>
    <scope>NUCLEOTIDE SEQUENCE [LARGE SCALE GENOMIC DNA]</scope>
    <source>
        <strain evidence="3">M83</strain>
    </source>
</reference>
<name>A0A1G9VQH1_9FIRM</name>
<dbReference type="PANTHER" id="PTHR35813:SF1">
    <property type="entry name" value="INNER MEMBRANE PROTEIN YBAN"/>
    <property type="match status" value="1"/>
</dbReference>
<keyword evidence="3" id="KW-1185">Reference proteome</keyword>
<evidence type="ECO:0000313" key="2">
    <source>
        <dbReference type="EMBL" id="SDM74380.1"/>
    </source>
</evidence>